<reference evidence="6 7" key="1">
    <citation type="submission" date="2020-08" db="EMBL/GenBank/DDBJ databases">
        <title>Acidobacteriota in marine sediments use diverse sulfur dissimilation pathways.</title>
        <authorList>
            <person name="Wasmund K."/>
        </authorList>
    </citation>
    <scope>NUCLEOTIDE SEQUENCE [LARGE SCALE GENOMIC DNA]</scope>
    <source>
        <strain evidence="6">MAG AM4</strain>
    </source>
</reference>
<dbReference type="GO" id="GO:0051224">
    <property type="term" value="P:negative regulation of protein transport"/>
    <property type="evidence" value="ECO:0007669"/>
    <property type="project" value="UniProtKB-UniRule"/>
</dbReference>
<evidence type="ECO:0000313" key="7">
    <source>
        <dbReference type="Proteomes" id="UP000648239"/>
    </source>
</evidence>
<comment type="subunit">
    <text evidence="4">Interacts with the cytoplasmic NapA precursor.</text>
</comment>
<dbReference type="Gene3D" id="3.30.70.920">
    <property type="match status" value="1"/>
</dbReference>
<evidence type="ECO:0000256" key="2">
    <source>
        <dbReference type="ARBA" id="ARBA00022490"/>
    </source>
</evidence>
<gene>
    <name evidence="4" type="primary">napD</name>
    <name evidence="6" type="ORF">IFK94_05130</name>
</gene>
<dbReference type="HAMAP" id="MF_02200">
    <property type="entry name" value="NapD"/>
    <property type="match status" value="1"/>
</dbReference>
<organism evidence="6 7">
    <name type="scientific">Candidatus Polarisedimenticola svalbardensis</name>
    <dbReference type="NCBI Taxonomy" id="2886004"/>
    <lineage>
        <taxon>Bacteria</taxon>
        <taxon>Pseudomonadati</taxon>
        <taxon>Acidobacteriota</taxon>
        <taxon>Candidatus Polarisedimenticolia</taxon>
        <taxon>Candidatus Polarisedimenticolales</taxon>
        <taxon>Candidatus Polarisedimenticolaceae</taxon>
        <taxon>Candidatus Polarisedimenticola</taxon>
    </lineage>
</organism>
<protein>
    <recommendedName>
        <fullName evidence="4">Chaperone NapD</fullName>
    </recommendedName>
    <alternativeName>
        <fullName evidence="4">NapA signal peptide-binding chaperone NapD</fullName>
    </alternativeName>
</protein>
<keyword evidence="2 4" id="KW-0963">Cytoplasm</keyword>
<evidence type="ECO:0000256" key="4">
    <source>
        <dbReference type="HAMAP-Rule" id="MF_02200"/>
    </source>
</evidence>
<feature type="region of interest" description="Disordered" evidence="5">
    <location>
        <begin position="77"/>
        <end position="101"/>
    </location>
</feature>
<dbReference type="GO" id="GO:0005737">
    <property type="term" value="C:cytoplasm"/>
    <property type="evidence" value="ECO:0007669"/>
    <property type="project" value="UniProtKB-SubCell"/>
</dbReference>
<evidence type="ECO:0000256" key="5">
    <source>
        <dbReference type="SAM" id="MobiDB-lite"/>
    </source>
</evidence>
<comment type="subcellular location">
    <subcellularLocation>
        <location evidence="1 4">Cytoplasm</location>
    </subcellularLocation>
</comment>
<comment type="caution">
    <text evidence="6">The sequence shown here is derived from an EMBL/GenBank/DDBJ whole genome shotgun (WGS) entry which is preliminary data.</text>
</comment>
<name>A0A8J6Y5J3_9BACT</name>
<dbReference type="PANTHER" id="PTHR38603:SF1">
    <property type="entry name" value="CHAPERONE NAPD"/>
    <property type="match status" value="1"/>
</dbReference>
<accession>A0A8J6Y5J3</accession>
<comment type="function">
    <text evidence="4">Chaperone for NapA, the catalytic subunit of the periplasmic nitrate reductase. It binds directly and specifically to the twin-arginine signal peptide of NapA, preventing premature interaction with the Tat translocase and premature export.</text>
</comment>
<sequence>MNISGILVITPAEQLQSTIDNLNALPGVEVHHTDPETGRIVVTQEAGSVHGEVDGLKRIKALPHIILAEMVHHHFEDDRQPIGRGPEIPAMLRDQPTLKES</sequence>
<evidence type="ECO:0000256" key="3">
    <source>
        <dbReference type="ARBA" id="ARBA00023186"/>
    </source>
</evidence>
<comment type="similarity">
    <text evidence="4">Belongs to the NapD family.</text>
</comment>
<dbReference type="Proteomes" id="UP000648239">
    <property type="component" value="Unassembled WGS sequence"/>
</dbReference>
<dbReference type="PANTHER" id="PTHR38603">
    <property type="entry name" value="CHAPERONE NAPD"/>
    <property type="match status" value="1"/>
</dbReference>
<evidence type="ECO:0000313" key="6">
    <source>
        <dbReference type="EMBL" id="MBD3867490.1"/>
    </source>
</evidence>
<dbReference type="Pfam" id="PF03927">
    <property type="entry name" value="NapD"/>
    <property type="match status" value="1"/>
</dbReference>
<proteinExistence type="inferred from homology"/>
<dbReference type="EMBL" id="JACXWD010000011">
    <property type="protein sequence ID" value="MBD3867490.1"/>
    <property type="molecule type" value="Genomic_DNA"/>
</dbReference>
<dbReference type="AlphaFoldDB" id="A0A8J6Y5J3"/>
<keyword evidence="3 4" id="KW-0143">Chaperone</keyword>
<evidence type="ECO:0000256" key="1">
    <source>
        <dbReference type="ARBA" id="ARBA00004496"/>
    </source>
</evidence>
<dbReference type="GO" id="GO:0005048">
    <property type="term" value="F:signal sequence binding"/>
    <property type="evidence" value="ECO:0007669"/>
    <property type="project" value="UniProtKB-UniRule"/>
</dbReference>
<dbReference type="InterPro" id="IPR005623">
    <property type="entry name" value="Chaperone_NapD_NO3_reduct"/>
</dbReference>